<dbReference type="HOGENOM" id="CLU_020925_1_1_1"/>
<dbReference type="OrthoDB" id="4161589at2759"/>
<dbReference type="Gene3D" id="1.20.5.170">
    <property type="match status" value="1"/>
</dbReference>
<protein>
    <recommendedName>
        <fullName evidence="5">BZIP domain-containing protein</fullName>
    </recommendedName>
</protein>
<reference evidence="3 4" key="1">
    <citation type="journal article" date="2013" name="PLoS Genet.">
        <title>Comparative genome structure, secondary metabolite, and effector coding capacity across Cochliobolus pathogens.</title>
        <authorList>
            <person name="Condon B.J."/>
            <person name="Leng Y."/>
            <person name="Wu D."/>
            <person name="Bushley K.E."/>
            <person name="Ohm R.A."/>
            <person name="Otillar R."/>
            <person name="Martin J."/>
            <person name="Schackwitz W."/>
            <person name="Grimwood J."/>
            <person name="MohdZainudin N."/>
            <person name="Xue C."/>
            <person name="Wang R."/>
            <person name="Manning V.A."/>
            <person name="Dhillon B."/>
            <person name="Tu Z.J."/>
            <person name="Steffenson B.J."/>
            <person name="Salamov A."/>
            <person name="Sun H."/>
            <person name="Lowry S."/>
            <person name="LaButti K."/>
            <person name="Han J."/>
            <person name="Copeland A."/>
            <person name="Lindquist E."/>
            <person name="Barry K."/>
            <person name="Schmutz J."/>
            <person name="Baker S.E."/>
            <person name="Ciuffetti L.M."/>
            <person name="Grigoriev I.V."/>
            <person name="Zhong S."/>
            <person name="Turgeon B.G."/>
        </authorList>
    </citation>
    <scope>NUCLEOTIDE SEQUENCE [LARGE SCALE GENOMIC DNA]</scope>
    <source>
        <strain evidence="3 4">ATCC 44560</strain>
    </source>
</reference>
<dbReference type="Pfam" id="PF11905">
    <property type="entry name" value="DUF3425"/>
    <property type="match status" value="1"/>
</dbReference>
<evidence type="ECO:0000313" key="3">
    <source>
        <dbReference type="EMBL" id="EUC43618.1"/>
    </source>
</evidence>
<dbReference type="CDD" id="cd14688">
    <property type="entry name" value="bZIP_YAP"/>
    <property type="match status" value="1"/>
</dbReference>
<dbReference type="AlphaFoldDB" id="W6Z1M7"/>
<feature type="region of interest" description="Disordered" evidence="2">
    <location>
        <begin position="1"/>
        <end position="53"/>
    </location>
</feature>
<keyword evidence="1" id="KW-0175">Coiled coil</keyword>
<evidence type="ECO:0000256" key="2">
    <source>
        <dbReference type="SAM" id="MobiDB-lite"/>
    </source>
</evidence>
<dbReference type="EMBL" id="KI964024">
    <property type="protein sequence ID" value="EUC43618.1"/>
    <property type="molecule type" value="Genomic_DNA"/>
</dbReference>
<dbReference type="KEGG" id="bor:COCMIDRAFT_27947"/>
<dbReference type="PANTHER" id="PTHR37012:SF2">
    <property type="entry name" value="BZIP DOMAIN-CONTAINING PROTEIN-RELATED"/>
    <property type="match status" value="1"/>
</dbReference>
<feature type="compositionally biased region" description="Low complexity" evidence="2">
    <location>
        <begin position="143"/>
        <end position="161"/>
    </location>
</feature>
<evidence type="ECO:0000256" key="1">
    <source>
        <dbReference type="SAM" id="Coils"/>
    </source>
</evidence>
<evidence type="ECO:0000313" key="4">
    <source>
        <dbReference type="Proteomes" id="UP000054032"/>
    </source>
</evidence>
<organism evidence="3 4">
    <name type="scientific">Bipolaris oryzae ATCC 44560</name>
    <dbReference type="NCBI Taxonomy" id="930090"/>
    <lineage>
        <taxon>Eukaryota</taxon>
        <taxon>Fungi</taxon>
        <taxon>Dikarya</taxon>
        <taxon>Ascomycota</taxon>
        <taxon>Pezizomycotina</taxon>
        <taxon>Dothideomycetes</taxon>
        <taxon>Pleosporomycetidae</taxon>
        <taxon>Pleosporales</taxon>
        <taxon>Pleosporineae</taxon>
        <taxon>Pleosporaceae</taxon>
        <taxon>Bipolaris</taxon>
    </lineage>
</organism>
<sequence>MASAGEADTPEPTPRDEGSGDGGQPSKKRRTGPNSRGVANLTPEQLARKRANDREAQRAIRERTKNQIDALNQRIRDLESQQPYSDLQVVLREKEAIQAENADIKKRLESVLSIIQPIVRATGGLNELAAAAERSPLSPIQPPQQQQQQQQQQQHQNQSHHLQQRDARQLHAPIASASPHNGVPSPGVHDANAAIGTGAWLYPNDAPTSHLRRYSSDSPGPQFHQARINTDMPFDERLGVDFLLDNGQRRAVDPNLPPPHQMRPSNVSTSQHAQYAPNMVAHLTLPRNLPATCPLDVILLDFLQDRQNRAAEGVPVKTLVGPHYPNFTSLAYPDRAVESHPLSKLFTDILRTFPDICGRPEQVAIVFIMFLIMRWQIEPTQENYDRLPHWVTPRPSQLFTAHALWIDHLPWPRLRDKLIAAQPQVSFENFFIPFTTTISLNWPYEHRDCLLPASMVRTSTLSTTSSMSVSSPFSTHVNAGSPQGPATPQPLTGNAAACIPSMEQLPKEDDQWLINPAFETHLRDLNNWTLGPSFRGTFPMFADAVKIKEGR</sequence>
<proteinExistence type="predicted"/>
<name>W6Z1M7_COCMI</name>
<evidence type="ECO:0008006" key="5">
    <source>
        <dbReference type="Google" id="ProtNLM"/>
    </source>
</evidence>
<feature type="coiled-coil region" evidence="1">
    <location>
        <begin position="54"/>
        <end position="107"/>
    </location>
</feature>
<keyword evidence="4" id="KW-1185">Reference proteome</keyword>
<gene>
    <name evidence="3" type="ORF">COCMIDRAFT_27947</name>
</gene>
<accession>W6Z1M7</accession>
<dbReference type="GeneID" id="19121213"/>
<dbReference type="InterPro" id="IPR021833">
    <property type="entry name" value="DUF3425"/>
</dbReference>
<dbReference type="RefSeq" id="XP_007689873.1">
    <property type="nucleotide sequence ID" value="XM_007691683.1"/>
</dbReference>
<dbReference type="PANTHER" id="PTHR37012">
    <property type="entry name" value="B-ZIP TRANSCRIPTION FACTOR (EUROFUNG)-RELATED"/>
    <property type="match status" value="1"/>
</dbReference>
<dbReference type="eggNOG" id="ENOG502RZFH">
    <property type="taxonomic scope" value="Eukaryota"/>
</dbReference>
<dbReference type="Proteomes" id="UP000054032">
    <property type="component" value="Unassembled WGS sequence"/>
</dbReference>
<feature type="region of interest" description="Disordered" evidence="2">
    <location>
        <begin position="134"/>
        <end position="167"/>
    </location>
</feature>